<dbReference type="SUPFAM" id="SSF51735">
    <property type="entry name" value="NAD(P)-binding Rossmann-fold domains"/>
    <property type="match status" value="1"/>
</dbReference>
<evidence type="ECO:0000256" key="1">
    <source>
        <dbReference type="ARBA" id="ARBA00008331"/>
    </source>
</evidence>
<evidence type="ECO:0000256" key="6">
    <source>
        <dbReference type="HAMAP-Rule" id="MF_01265"/>
    </source>
</evidence>
<dbReference type="RefSeq" id="WP_150371697.1">
    <property type="nucleotide sequence ID" value="NZ_CP044065.1"/>
</dbReference>
<evidence type="ECO:0000256" key="3">
    <source>
        <dbReference type="ARBA" id="ARBA00022857"/>
    </source>
</evidence>
<dbReference type="NCBIfam" id="NF009828">
    <property type="entry name" value="PRK13303.1-3"/>
    <property type="match status" value="1"/>
</dbReference>
<comment type="catalytic activity">
    <reaction evidence="6">
        <text>L-aspartate + NAD(+) + H2O = oxaloacetate + NH4(+) + NADH + H(+)</text>
        <dbReference type="Rhea" id="RHEA:11788"/>
        <dbReference type="ChEBI" id="CHEBI:15377"/>
        <dbReference type="ChEBI" id="CHEBI:15378"/>
        <dbReference type="ChEBI" id="CHEBI:16452"/>
        <dbReference type="ChEBI" id="CHEBI:28938"/>
        <dbReference type="ChEBI" id="CHEBI:29991"/>
        <dbReference type="ChEBI" id="CHEBI:57540"/>
        <dbReference type="ChEBI" id="CHEBI:57945"/>
        <dbReference type="EC" id="1.4.1.21"/>
    </reaction>
</comment>
<proteinExistence type="inferred from homology"/>
<keyword evidence="5 6" id="KW-0520">NAD</keyword>
<comment type="pathway">
    <text evidence="6">Cofactor biosynthesis; NAD(+) biosynthesis; iminoaspartate from L-aspartate (dehydrogenase route): step 1/1.</text>
</comment>
<evidence type="ECO:0000256" key="2">
    <source>
        <dbReference type="ARBA" id="ARBA00022642"/>
    </source>
</evidence>
<dbReference type="GO" id="GO:0051287">
    <property type="term" value="F:NAD binding"/>
    <property type="evidence" value="ECO:0007669"/>
    <property type="project" value="UniProtKB-UniRule"/>
</dbReference>
<dbReference type="GO" id="GO:0050661">
    <property type="term" value="F:NADP binding"/>
    <property type="evidence" value="ECO:0007669"/>
    <property type="project" value="UniProtKB-UniRule"/>
</dbReference>
<keyword evidence="4 6" id="KW-0560">Oxidoreductase</keyword>
<keyword evidence="3 6" id="KW-0521">NADP</keyword>
<evidence type="ECO:0000259" key="7">
    <source>
        <dbReference type="Pfam" id="PF01958"/>
    </source>
</evidence>
<dbReference type="Pfam" id="PF01958">
    <property type="entry name" value="Asp_DH_C"/>
    <property type="match status" value="1"/>
</dbReference>
<comment type="miscellaneous">
    <text evidence="6">The iminoaspartate product is unstable in aqueous solution and can decompose to oxaloacetate and ammonia.</text>
</comment>
<dbReference type="Pfam" id="PF03447">
    <property type="entry name" value="NAD_binding_3"/>
    <property type="match status" value="1"/>
</dbReference>
<dbReference type="InterPro" id="IPR011182">
    <property type="entry name" value="L-Asp_DH"/>
</dbReference>
<feature type="binding site" evidence="6">
    <location>
        <position position="196"/>
    </location>
    <ligand>
        <name>NAD(+)</name>
        <dbReference type="ChEBI" id="CHEBI:57540"/>
    </ligand>
</feature>
<feature type="active site" evidence="6">
    <location>
        <position position="226"/>
    </location>
</feature>
<dbReference type="Gene3D" id="3.40.50.720">
    <property type="entry name" value="NAD(P)-binding Rossmann-like Domain"/>
    <property type="match status" value="1"/>
</dbReference>
<dbReference type="InterPro" id="IPR005106">
    <property type="entry name" value="Asp/hSer_DH_NAD-bd"/>
</dbReference>
<feature type="binding site" evidence="6">
    <location>
        <position position="128"/>
    </location>
    <ligand>
        <name>NAD(+)</name>
        <dbReference type="ChEBI" id="CHEBI:57540"/>
    </ligand>
</feature>
<feature type="domain" description="Aspartate dehydrogenase" evidence="7">
    <location>
        <begin position="174"/>
        <end position="260"/>
    </location>
</feature>
<reference evidence="9 10" key="1">
    <citation type="submission" date="2019-09" db="EMBL/GenBank/DDBJ databases">
        <title>FDA dAtabase for Regulatory Grade micrObial Sequences (FDA-ARGOS): Supporting development and validation of Infectious Disease Dx tests.</title>
        <authorList>
            <person name="Sciortino C."/>
            <person name="Tallon L."/>
            <person name="Sadzewicz L."/>
            <person name="Vavikolanu K."/>
            <person name="Mehta A."/>
            <person name="Aluvathingal J."/>
            <person name="Nadendla S."/>
            <person name="Nandy P."/>
            <person name="Geyer C."/>
            <person name="Yan Y."/>
            <person name="Sichtig H."/>
        </authorList>
    </citation>
    <scope>NUCLEOTIDE SEQUENCE [LARGE SCALE GENOMIC DNA]</scope>
    <source>
        <strain evidence="9 10">FDAARGOS_664</strain>
    </source>
</reference>
<sequence>MSGDKELRELRVGIAGLGAVGTKLVEQLDQGIHGLRLTAVAARDKHRAAEKLRGVKGHIAIVDIAELAEHADIVIECAPAELVGAIAEPVLRAGKTVIVLSCGALLDRMDLVDLARAHGGQIIVPTGALLGLDAVTAAAEGTIHSVRMITRKPVRGLVGAPYLVNNNIDIDDVTEPIKIFSGTAREAAKGFPANLNVVVALALAGIGPDRTQLEIWADPALTRNTHEIEVDSDAASFSLRIQNIPTENPKTGRITAQSVLAVLRKLRSPLRVGT</sequence>
<dbReference type="Gene3D" id="3.30.360.10">
    <property type="entry name" value="Dihydrodipicolinate Reductase, domain 2"/>
    <property type="match status" value="1"/>
</dbReference>
<name>A0A5P2H2A5_9BURK</name>
<dbReference type="UniPathway" id="UPA00253">
    <property type="reaction ID" value="UER00456"/>
</dbReference>
<dbReference type="InterPro" id="IPR036291">
    <property type="entry name" value="NAD(P)-bd_dom_sf"/>
</dbReference>
<dbReference type="PANTHER" id="PTHR31873">
    <property type="entry name" value="L-ASPARTATE DEHYDROGENASE-RELATED"/>
    <property type="match status" value="1"/>
</dbReference>
<comment type="function">
    <text evidence="6">Specifically catalyzes the NAD or NADP-dependent dehydrogenation of L-aspartate to iminoaspartate.</text>
</comment>
<feature type="domain" description="Aspartate/homoserine dehydrogenase NAD-binding" evidence="8">
    <location>
        <begin position="16"/>
        <end position="125"/>
    </location>
</feature>
<accession>A0A5P2H2A5</accession>
<organism evidence="9 10">
    <name type="scientific">Cupriavidus pauculus</name>
    <dbReference type="NCBI Taxonomy" id="82633"/>
    <lineage>
        <taxon>Bacteria</taxon>
        <taxon>Pseudomonadati</taxon>
        <taxon>Pseudomonadota</taxon>
        <taxon>Betaproteobacteria</taxon>
        <taxon>Burkholderiales</taxon>
        <taxon>Burkholderiaceae</taxon>
        <taxon>Cupriavidus</taxon>
    </lineage>
</organism>
<dbReference type="GO" id="GO:0009435">
    <property type="term" value="P:NAD+ biosynthetic process"/>
    <property type="evidence" value="ECO:0007669"/>
    <property type="project" value="UniProtKB-UniRule"/>
</dbReference>
<protein>
    <recommendedName>
        <fullName evidence="6">L-aspartate dehydrogenase</fullName>
        <ecNumber evidence="6">1.4.1.21</ecNumber>
    </recommendedName>
</protein>
<dbReference type="InterPro" id="IPR002811">
    <property type="entry name" value="Asp_DH"/>
</dbReference>
<dbReference type="AlphaFoldDB" id="A0A5P2H2A5"/>
<dbReference type="OrthoDB" id="7056904at2"/>
<dbReference type="PANTHER" id="PTHR31873:SF6">
    <property type="entry name" value="ASPARTATE DEHYDROGENASE DOMAIN-CONTAINING PROTEIN"/>
    <property type="match status" value="1"/>
</dbReference>
<evidence type="ECO:0000256" key="5">
    <source>
        <dbReference type="ARBA" id="ARBA00023027"/>
    </source>
</evidence>
<dbReference type="GO" id="GO:0033735">
    <property type="term" value="F:aspartate dehydrogenase [NAD(P)+] activity"/>
    <property type="evidence" value="ECO:0007669"/>
    <property type="project" value="UniProtKB-EC"/>
</dbReference>
<evidence type="ECO:0000313" key="10">
    <source>
        <dbReference type="Proteomes" id="UP000322822"/>
    </source>
</evidence>
<dbReference type="InterPro" id="IPR020626">
    <property type="entry name" value="Asp_DH_prok"/>
</dbReference>
<comment type="similarity">
    <text evidence="1 6">Belongs to the L-aspartate dehydrogenase family.</text>
</comment>
<dbReference type="SUPFAM" id="SSF55347">
    <property type="entry name" value="Glyceraldehyde-3-phosphate dehydrogenase-like, C-terminal domain"/>
    <property type="match status" value="1"/>
</dbReference>
<dbReference type="Proteomes" id="UP000322822">
    <property type="component" value="Chromosome 1"/>
</dbReference>
<evidence type="ECO:0000256" key="4">
    <source>
        <dbReference type="ARBA" id="ARBA00023002"/>
    </source>
</evidence>
<keyword evidence="2 6" id="KW-0662">Pyridine nucleotide biosynthesis</keyword>
<evidence type="ECO:0000259" key="8">
    <source>
        <dbReference type="Pfam" id="PF03447"/>
    </source>
</evidence>
<evidence type="ECO:0000313" key="9">
    <source>
        <dbReference type="EMBL" id="QET01633.1"/>
    </source>
</evidence>
<dbReference type="EMBL" id="CP044065">
    <property type="protein sequence ID" value="QET01633.1"/>
    <property type="molecule type" value="Genomic_DNA"/>
</dbReference>
<dbReference type="PIRSF" id="PIRSF005227">
    <property type="entry name" value="Asp_dh_NAD_syn"/>
    <property type="match status" value="1"/>
</dbReference>
<dbReference type="GO" id="GO:0016639">
    <property type="term" value="F:oxidoreductase activity, acting on the CH-NH2 group of donors, NAD or NADP as acceptor"/>
    <property type="evidence" value="ECO:0007669"/>
    <property type="project" value="UniProtKB-UniRule"/>
</dbReference>
<dbReference type="NCBIfam" id="NF009825">
    <property type="entry name" value="PRK13302.1"/>
    <property type="match status" value="1"/>
</dbReference>
<comment type="catalytic activity">
    <reaction evidence="6">
        <text>L-aspartate + NADP(+) + H2O = oxaloacetate + NH4(+) + NADPH + H(+)</text>
        <dbReference type="Rhea" id="RHEA:11784"/>
        <dbReference type="ChEBI" id="CHEBI:15377"/>
        <dbReference type="ChEBI" id="CHEBI:15378"/>
        <dbReference type="ChEBI" id="CHEBI:16452"/>
        <dbReference type="ChEBI" id="CHEBI:28938"/>
        <dbReference type="ChEBI" id="CHEBI:29991"/>
        <dbReference type="ChEBI" id="CHEBI:57783"/>
        <dbReference type="ChEBI" id="CHEBI:58349"/>
        <dbReference type="EC" id="1.4.1.21"/>
    </reaction>
</comment>
<dbReference type="HAMAP" id="MF_01265">
    <property type="entry name" value="NadX"/>
    <property type="match status" value="1"/>
</dbReference>
<gene>
    <name evidence="6" type="primary">nadX</name>
    <name evidence="9" type="ORF">FOB72_05975</name>
</gene>
<dbReference type="EC" id="1.4.1.21" evidence="6"/>